<reference evidence="3" key="1">
    <citation type="submission" date="2017-09" db="EMBL/GenBank/DDBJ databases">
        <title>Depth-based differentiation of microbial function through sediment-hosted aquifers and enrichment of novel symbionts in the deep terrestrial subsurface.</title>
        <authorList>
            <person name="Probst A.J."/>
            <person name="Ladd B."/>
            <person name="Jarett J.K."/>
            <person name="Geller-Mcgrath D.E."/>
            <person name="Sieber C.M.K."/>
            <person name="Emerson J.B."/>
            <person name="Anantharaman K."/>
            <person name="Thomas B.C."/>
            <person name="Malmstrom R."/>
            <person name="Stieglmeier M."/>
            <person name="Klingl A."/>
            <person name="Woyke T."/>
            <person name="Ryan C.M."/>
            <person name="Banfield J.F."/>
        </authorList>
    </citation>
    <scope>NUCLEOTIDE SEQUENCE [LARGE SCALE GENOMIC DNA]</scope>
</reference>
<organism evidence="2 3">
    <name type="scientific">Candidatus Uhrbacteria bacterium CG_4_9_14_3_um_filter_36_7</name>
    <dbReference type="NCBI Taxonomy" id="1975033"/>
    <lineage>
        <taxon>Bacteria</taxon>
        <taxon>Candidatus Uhriibacteriota</taxon>
    </lineage>
</organism>
<sequence>KFIPSYFINYTYLATGLLSWPPVLGAKNSRRSKKIPVFPEKGKKEDDDSMKETSEGSAKGQACRSDADI</sequence>
<gene>
    <name evidence="2" type="ORF">CO172_00050</name>
</gene>
<dbReference type="AlphaFoldDB" id="A0A2M7XIF4"/>
<accession>A0A2M7XIF4</accession>
<comment type="caution">
    <text evidence="2">The sequence shown here is derived from an EMBL/GenBank/DDBJ whole genome shotgun (WGS) entry which is preliminary data.</text>
</comment>
<evidence type="ECO:0000313" key="3">
    <source>
        <dbReference type="Proteomes" id="UP000229749"/>
    </source>
</evidence>
<name>A0A2M7XIF4_9BACT</name>
<dbReference type="EMBL" id="PFWS01000002">
    <property type="protein sequence ID" value="PJA47774.1"/>
    <property type="molecule type" value="Genomic_DNA"/>
</dbReference>
<feature type="region of interest" description="Disordered" evidence="1">
    <location>
        <begin position="25"/>
        <end position="69"/>
    </location>
</feature>
<evidence type="ECO:0000313" key="2">
    <source>
        <dbReference type="EMBL" id="PJA47774.1"/>
    </source>
</evidence>
<dbReference type="Proteomes" id="UP000229749">
    <property type="component" value="Unassembled WGS sequence"/>
</dbReference>
<proteinExistence type="predicted"/>
<feature type="compositionally biased region" description="Basic and acidic residues" evidence="1">
    <location>
        <begin position="40"/>
        <end position="54"/>
    </location>
</feature>
<protein>
    <submittedName>
        <fullName evidence="2">Uncharacterized protein</fullName>
    </submittedName>
</protein>
<evidence type="ECO:0000256" key="1">
    <source>
        <dbReference type="SAM" id="MobiDB-lite"/>
    </source>
</evidence>
<feature type="non-terminal residue" evidence="2">
    <location>
        <position position="1"/>
    </location>
</feature>